<feature type="signal peptide" evidence="1">
    <location>
        <begin position="1"/>
        <end position="20"/>
    </location>
</feature>
<dbReference type="InterPro" id="IPR011059">
    <property type="entry name" value="Metal-dep_hydrolase_composite"/>
</dbReference>
<evidence type="ECO:0000259" key="2">
    <source>
        <dbReference type="Pfam" id="PF01979"/>
    </source>
</evidence>
<accession>A0ABY5N3S6</accession>
<gene>
    <name evidence="3" type="ORF">M1K48_06260</name>
</gene>
<feature type="chain" id="PRO_5046604340" evidence="1">
    <location>
        <begin position="21"/>
        <end position="704"/>
    </location>
</feature>
<evidence type="ECO:0000313" key="3">
    <source>
        <dbReference type="EMBL" id="UUR09211.1"/>
    </source>
</evidence>
<evidence type="ECO:0000313" key="4">
    <source>
        <dbReference type="Proteomes" id="UP000831921"/>
    </source>
</evidence>
<evidence type="ECO:0000256" key="1">
    <source>
        <dbReference type="SAM" id="SignalP"/>
    </source>
</evidence>
<dbReference type="PANTHER" id="PTHR43135">
    <property type="entry name" value="ALPHA-D-RIBOSE 1-METHYLPHOSPHONATE 5-TRIPHOSPHATE DIPHOSPHATASE"/>
    <property type="match status" value="1"/>
</dbReference>
<dbReference type="Gene3D" id="3.20.20.140">
    <property type="entry name" value="Metal-dependent hydrolases"/>
    <property type="match status" value="1"/>
</dbReference>
<dbReference type="RefSeq" id="WP_249504981.1">
    <property type="nucleotide sequence ID" value="NZ_CP097253.1"/>
</dbReference>
<reference evidence="3 4" key="1">
    <citation type="submission" date="2022-05" db="EMBL/GenBank/DDBJ databases">
        <title>S8-45 Sphingomonas ultraviolaceadurans.</title>
        <authorList>
            <person name="Liu Y."/>
        </authorList>
    </citation>
    <scope>NUCLEOTIDE SEQUENCE [LARGE SCALE GENOMIC DNA]</scope>
    <source>
        <strain evidence="3 4">S8-45</strain>
    </source>
</reference>
<proteinExistence type="predicted"/>
<dbReference type="InterPro" id="IPR051781">
    <property type="entry name" value="Metallo-dep_Hydrolase"/>
</dbReference>
<dbReference type="SUPFAM" id="SSF51556">
    <property type="entry name" value="Metallo-dependent hydrolases"/>
    <property type="match status" value="1"/>
</dbReference>
<dbReference type="InterPro" id="IPR006680">
    <property type="entry name" value="Amidohydro-rel"/>
</dbReference>
<sequence>MRLALAAAALLITTSSAALAHPGEELDGRVHAGLSQDPPGPGTVPLPKDKLLVPPAGAQHFVVVSDSAKHGDAWLWDQPDGSRAGRFSMSLRGWITETDGVVRLNEAGLPTSLVVRGVSPEGDAAETMSVGPDGKATWKAAADSGSAPLNGFYVNNGAPPFLMESALSAALRKNGAAGVPLLPVGRAYLDQTAVTATVQGPAGPKTLRLIQTRGFGMAPSSAWVDEKGEPWGSIGWISFVPAGYEAAPKILRPIQRDFERSQVKAVAASFLAPANRAPILFDNVTLFDADRGRFLPAQAVLVEGGKVARIGRAGSLKAPAGGRTVDGQGKSLVPGLWDAHRHAGSERALIANLATGITSYRSPGSSIEDAERLMAAQKAGTLLGGEGWFQAIVDKKDPLAAQGATTVSSAAEAVEAVRMIKAKGLWGVKFYTSMDPAWIAPAAAEAKKLGLHVNGHVPARMRPLEAVRAGYDELTHINFVVMQLMPQAVVDKANTAARIEGPAKYARNLDLTSAEARAMLAELKQKGTWVDPSLVVFESTLSSEGGVPQAPVAAYADSVPPLVARGFRAGGHPLIENLTRDDYRKSMAKLVELTGALHKAGVPIVAGTDGEGRELVRELELYEQGGLSKAAALQTATINPARMVGAAERTGSIAVGKEADMILVDGDVSQDLGALRRVLTVVSDGVVMDGDALRQAAGYTGRPK</sequence>
<dbReference type="Gene3D" id="2.30.40.10">
    <property type="entry name" value="Urease, subunit C, domain 1"/>
    <property type="match status" value="1"/>
</dbReference>
<keyword evidence="4" id="KW-1185">Reference proteome</keyword>
<name>A0ABY5N3S6_9SPHN</name>
<dbReference type="PANTHER" id="PTHR43135:SF3">
    <property type="entry name" value="ALPHA-D-RIBOSE 1-METHYLPHOSPHONATE 5-TRIPHOSPHATE DIPHOSPHATASE"/>
    <property type="match status" value="1"/>
</dbReference>
<feature type="domain" description="Amidohydrolase-related" evidence="2">
    <location>
        <begin position="339"/>
        <end position="687"/>
    </location>
</feature>
<dbReference type="InterPro" id="IPR032466">
    <property type="entry name" value="Metal_Hydrolase"/>
</dbReference>
<organism evidence="3 4">
    <name type="scientific">Sphingomonas glaciei</name>
    <dbReference type="NCBI Taxonomy" id="2938948"/>
    <lineage>
        <taxon>Bacteria</taxon>
        <taxon>Pseudomonadati</taxon>
        <taxon>Pseudomonadota</taxon>
        <taxon>Alphaproteobacteria</taxon>
        <taxon>Sphingomonadales</taxon>
        <taxon>Sphingomonadaceae</taxon>
        <taxon>Sphingomonas</taxon>
    </lineage>
</organism>
<protein>
    <submittedName>
        <fullName evidence="3">Amidohydrolase family protein</fullName>
    </submittedName>
</protein>
<dbReference type="Proteomes" id="UP000831921">
    <property type="component" value="Chromosome"/>
</dbReference>
<dbReference type="SUPFAM" id="SSF51338">
    <property type="entry name" value="Composite domain of metallo-dependent hydrolases"/>
    <property type="match status" value="1"/>
</dbReference>
<dbReference type="Pfam" id="PF01979">
    <property type="entry name" value="Amidohydro_1"/>
    <property type="match status" value="1"/>
</dbReference>
<dbReference type="EMBL" id="CP097253">
    <property type="protein sequence ID" value="UUR09211.1"/>
    <property type="molecule type" value="Genomic_DNA"/>
</dbReference>
<keyword evidence="1" id="KW-0732">Signal</keyword>